<evidence type="ECO:0000256" key="12">
    <source>
        <dbReference type="ARBA" id="ARBA00023170"/>
    </source>
</evidence>
<protein>
    <submittedName>
        <fullName evidence="19">TonB-dependent siderophore receptor</fullName>
    </submittedName>
</protein>
<evidence type="ECO:0000259" key="17">
    <source>
        <dbReference type="Pfam" id="PF00593"/>
    </source>
</evidence>
<dbReference type="GO" id="GO:0009279">
    <property type="term" value="C:cell outer membrane"/>
    <property type="evidence" value="ECO:0007669"/>
    <property type="project" value="UniProtKB-SubCell"/>
</dbReference>
<feature type="domain" description="TonB-dependent receptor-like beta-barrel" evidence="17">
    <location>
        <begin position="246"/>
        <end position="669"/>
    </location>
</feature>
<dbReference type="Pfam" id="PF00593">
    <property type="entry name" value="TonB_dep_Rec_b-barrel"/>
    <property type="match status" value="1"/>
</dbReference>
<evidence type="ECO:0000313" key="20">
    <source>
        <dbReference type="Proteomes" id="UP000435138"/>
    </source>
</evidence>
<feature type="chain" id="PRO_5025671900" evidence="16">
    <location>
        <begin position="26"/>
        <end position="698"/>
    </location>
</feature>
<dbReference type="GO" id="GO:0038023">
    <property type="term" value="F:signaling receptor activity"/>
    <property type="evidence" value="ECO:0007669"/>
    <property type="project" value="InterPro"/>
</dbReference>
<dbReference type="GO" id="GO:0015891">
    <property type="term" value="P:siderophore transport"/>
    <property type="evidence" value="ECO:0007669"/>
    <property type="project" value="InterPro"/>
</dbReference>
<dbReference type="InterPro" id="IPR010105">
    <property type="entry name" value="TonB_sidphr_rcpt"/>
</dbReference>
<keyword evidence="9" id="KW-0406">Ion transport</keyword>
<dbReference type="PANTHER" id="PTHR32552:SF68">
    <property type="entry name" value="FERRICHROME OUTER MEMBRANE TRANSPORTER_PHAGE RECEPTOR"/>
    <property type="match status" value="1"/>
</dbReference>
<keyword evidence="12 19" id="KW-0675">Receptor</keyword>
<evidence type="ECO:0000313" key="19">
    <source>
        <dbReference type="EMBL" id="MQY44643.1"/>
    </source>
</evidence>
<keyword evidence="5" id="KW-0410">Iron transport</keyword>
<dbReference type="Gene3D" id="2.40.170.20">
    <property type="entry name" value="TonB-dependent receptor, beta-barrel domain"/>
    <property type="match status" value="1"/>
</dbReference>
<dbReference type="Gene3D" id="2.170.130.10">
    <property type="entry name" value="TonB-dependent receptor, plug domain"/>
    <property type="match status" value="1"/>
</dbReference>
<dbReference type="InterPro" id="IPR036942">
    <property type="entry name" value="Beta-barrel_TonB_sf"/>
</dbReference>
<evidence type="ECO:0000256" key="8">
    <source>
        <dbReference type="ARBA" id="ARBA00023004"/>
    </source>
</evidence>
<dbReference type="GO" id="GO:0015344">
    <property type="term" value="F:siderophore uptake transmembrane transporter activity"/>
    <property type="evidence" value="ECO:0007669"/>
    <property type="project" value="TreeGrafter"/>
</dbReference>
<evidence type="ECO:0000256" key="2">
    <source>
        <dbReference type="ARBA" id="ARBA00009810"/>
    </source>
</evidence>
<name>A0A6A8A1V5_9HYPH</name>
<evidence type="ECO:0000256" key="15">
    <source>
        <dbReference type="RuleBase" id="RU003357"/>
    </source>
</evidence>
<dbReference type="InterPro" id="IPR039426">
    <property type="entry name" value="TonB-dep_rcpt-like"/>
</dbReference>
<dbReference type="EMBL" id="WIXI01000022">
    <property type="protein sequence ID" value="MQY44643.1"/>
    <property type="molecule type" value="Genomic_DNA"/>
</dbReference>
<keyword evidence="6 14" id="KW-0812">Transmembrane</keyword>
<evidence type="ECO:0000256" key="3">
    <source>
        <dbReference type="ARBA" id="ARBA00022448"/>
    </source>
</evidence>
<feature type="signal peptide" evidence="16">
    <location>
        <begin position="1"/>
        <end position="25"/>
    </location>
</feature>
<comment type="subcellular location">
    <subcellularLocation>
        <location evidence="1 14">Cell outer membrane</location>
        <topology evidence="1 14">Multi-pass membrane protein</topology>
    </subcellularLocation>
</comment>
<dbReference type="AlphaFoldDB" id="A0A6A8A1V5"/>
<organism evidence="19 20">
    <name type="scientific">Endobacterium cereale</name>
    <dbReference type="NCBI Taxonomy" id="2663029"/>
    <lineage>
        <taxon>Bacteria</taxon>
        <taxon>Pseudomonadati</taxon>
        <taxon>Pseudomonadota</taxon>
        <taxon>Alphaproteobacteria</taxon>
        <taxon>Hyphomicrobiales</taxon>
        <taxon>Rhizobiaceae</taxon>
        <taxon>Endobacterium</taxon>
    </lineage>
</organism>
<dbReference type="CDD" id="cd01347">
    <property type="entry name" value="ligand_gated_channel"/>
    <property type="match status" value="1"/>
</dbReference>
<sequence length="698" mass="76126">MRAGRCSLTVLLSSSAILIASQALAQSDSAAGATVLQTITVTESGDKSIGPDATIVGKSSRTSSKTDTPLLDAPASVSVVTQREMDIRGVKTLDEAVAYTPGVSSDIYGSDNRYDYFQIRGFYSSGRTFRDGLPMRVNVFTGSRLEPYGVQRVEVLKGANSTLFGLSEPGGIVNVVTKRPQDVKFGEVYTTVGEDHVETGIDFGGPIDADGVWTYRLTAKGQDGSYGYDFLDDDRIYIAPALTFAPSDDTDFTLLTNYMRRDGSTAQSIPATLRGLIDSETYLGEPGFDAMDTEEWNIGYEFRHNFGNGLEFRQNMRYTDLSLIYKQVFLGGDTATDPRSAYGVDSNVQRFDIDNQLQYDASFGAVDSKTLFGVSYAHDDASQVAQYGIGVVAPIDPFNPVYTGVDLSGVPQSFSRGSQAAKSVYLQEELTLNKQWIITAGTRYDFVNNNDKLSNTHTVDEAVTSRLGLTYKATDELSLYASYQESFQPLSVDRSTLLGQPKPQEGTQYEIGAKYQPAGMDALFTVAVFDLTQTNLVQSITGTPFQNQVGEVNVRGLELEAKVALTNQLNLIAAYTYLDAEIKVDANAAIVGNRPEQVPTHMASVWADYTVPGNDAFGDLTLGMGARLVAGIEANNLNTETLPSRTVFDFAAKYMVTDNVALSLNVENLFDKEYLTAVNSGAFYGNRRAYRASLRYTW</sequence>
<keyword evidence="13 14" id="KW-0998">Cell outer membrane</keyword>
<dbReference type="InterPro" id="IPR037066">
    <property type="entry name" value="Plug_dom_sf"/>
</dbReference>
<keyword evidence="3 14" id="KW-0813">Transport</keyword>
<evidence type="ECO:0000256" key="7">
    <source>
        <dbReference type="ARBA" id="ARBA00022729"/>
    </source>
</evidence>
<dbReference type="NCBIfam" id="TIGR01783">
    <property type="entry name" value="TonB-siderophor"/>
    <property type="match status" value="1"/>
</dbReference>
<evidence type="ECO:0000256" key="16">
    <source>
        <dbReference type="SAM" id="SignalP"/>
    </source>
</evidence>
<reference evidence="19 20" key="1">
    <citation type="submission" date="2019-11" db="EMBL/GenBank/DDBJ databases">
        <title>Genome analysis of Rhizobacterium cereale a novel genus and species isolated from maize roots in North Spain.</title>
        <authorList>
            <person name="Menendez E."/>
            <person name="Flores-Felix J.D."/>
            <person name="Ramirez-Bahena M.-H."/>
            <person name="Igual J.M."/>
            <person name="Garcia-Fraile P."/>
            <person name="Peix A."/>
            <person name="Velazquez E."/>
        </authorList>
    </citation>
    <scope>NUCLEOTIDE SEQUENCE [LARGE SCALE GENOMIC DNA]</scope>
    <source>
        <strain evidence="19 20">RZME27</strain>
    </source>
</reference>
<keyword evidence="8" id="KW-0408">Iron</keyword>
<evidence type="ECO:0000256" key="10">
    <source>
        <dbReference type="ARBA" id="ARBA00023077"/>
    </source>
</evidence>
<keyword evidence="4 14" id="KW-1134">Transmembrane beta strand</keyword>
<proteinExistence type="inferred from homology"/>
<evidence type="ECO:0000256" key="14">
    <source>
        <dbReference type="PROSITE-ProRule" id="PRU01360"/>
    </source>
</evidence>
<evidence type="ECO:0000256" key="5">
    <source>
        <dbReference type="ARBA" id="ARBA00022496"/>
    </source>
</evidence>
<dbReference type="InterPro" id="IPR012910">
    <property type="entry name" value="Plug_dom"/>
</dbReference>
<keyword evidence="10 15" id="KW-0798">TonB box</keyword>
<comment type="similarity">
    <text evidence="2 14 15">Belongs to the TonB-dependent receptor family.</text>
</comment>
<keyword evidence="11 14" id="KW-0472">Membrane</keyword>
<keyword evidence="7 16" id="KW-0732">Signal</keyword>
<dbReference type="Proteomes" id="UP000435138">
    <property type="component" value="Unassembled WGS sequence"/>
</dbReference>
<dbReference type="SUPFAM" id="SSF56935">
    <property type="entry name" value="Porins"/>
    <property type="match status" value="1"/>
</dbReference>
<evidence type="ECO:0000256" key="13">
    <source>
        <dbReference type="ARBA" id="ARBA00023237"/>
    </source>
</evidence>
<feature type="domain" description="TonB-dependent receptor plug" evidence="18">
    <location>
        <begin position="70"/>
        <end position="172"/>
    </location>
</feature>
<comment type="caution">
    <text evidence="19">The sequence shown here is derived from an EMBL/GenBank/DDBJ whole genome shotgun (WGS) entry which is preliminary data.</text>
</comment>
<dbReference type="Pfam" id="PF07715">
    <property type="entry name" value="Plug"/>
    <property type="match status" value="1"/>
</dbReference>
<evidence type="ECO:0000256" key="9">
    <source>
        <dbReference type="ARBA" id="ARBA00023065"/>
    </source>
</evidence>
<evidence type="ECO:0000256" key="6">
    <source>
        <dbReference type="ARBA" id="ARBA00022692"/>
    </source>
</evidence>
<evidence type="ECO:0000256" key="4">
    <source>
        <dbReference type="ARBA" id="ARBA00022452"/>
    </source>
</evidence>
<keyword evidence="20" id="KW-1185">Reference proteome</keyword>
<dbReference type="FunFam" id="2.170.130.10:FF:000001">
    <property type="entry name" value="Catecholate siderophore TonB-dependent receptor"/>
    <property type="match status" value="1"/>
</dbReference>
<accession>A0A6A8A1V5</accession>
<evidence type="ECO:0000259" key="18">
    <source>
        <dbReference type="Pfam" id="PF07715"/>
    </source>
</evidence>
<evidence type="ECO:0000256" key="1">
    <source>
        <dbReference type="ARBA" id="ARBA00004571"/>
    </source>
</evidence>
<evidence type="ECO:0000256" key="11">
    <source>
        <dbReference type="ARBA" id="ARBA00023136"/>
    </source>
</evidence>
<gene>
    <name evidence="19" type="ORF">GAO09_00955</name>
</gene>
<dbReference type="InterPro" id="IPR000531">
    <property type="entry name" value="Beta-barrel_TonB"/>
</dbReference>
<dbReference type="PROSITE" id="PS52016">
    <property type="entry name" value="TONB_DEPENDENT_REC_3"/>
    <property type="match status" value="1"/>
</dbReference>
<dbReference type="PANTHER" id="PTHR32552">
    <property type="entry name" value="FERRICHROME IRON RECEPTOR-RELATED"/>
    <property type="match status" value="1"/>
</dbReference>